<feature type="transmembrane region" description="Helical" evidence="7">
    <location>
        <begin position="38"/>
        <end position="59"/>
    </location>
</feature>
<evidence type="ECO:0000313" key="8">
    <source>
        <dbReference type="EMBL" id="MFC3852030.1"/>
    </source>
</evidence>
<keyword evidence="9" id="KW-1185">Reference proteome</keyword>
<dbReference type="RefSeq" id="WP_380693703.1">
    <property type="nucleotide sequence ID" value="NZ_JBHRYR010000002.1"/>
</dbReference>
<comment type="similarity">
    <text evidence="2">Belongs to the CbiQ family.</text>
</comment>
<evidence type="ECO:0000256" key="1">
    <source>
        <dbReference type="ARBA" id="ARBA00004141"/>
    </source>
</evidence>
<dbReference type="CDD" id="cd16914">
    <property type="entry name" value="EcfT"/>
    <property type="match status" value="1"/>
</dbReference>
<keyword evidence="5 7" id="KW-0472">Membrane</keyword>
<evidence type="ECO:0000256" key="6">
    <source>
        <dbReference type="SAM" id="MobiDB-lite"/>
    </source>
</evidence>
<evidence type="ECO:0000256" key="4">
    <source>
        <dbReference type="ARBA" id="ARBA00022989"/>
    </source>
</evidence>
<keyword evidence="4 7" id="KW-1133">Transmembrane helix</keyword>
<evidence type="ECO:0000256" key="2">
    <source>
        <dbReference type="ARBA" id="ARBA00008564"/>
    </source>
</evidence>
<keyword evidence="3 7" id="KW-0812">Transmembrane</keyword>
<protein>
    <submittedName>
        <fullName evidence="8">Energy-coupling factor transporter transmembrane component T family protein</fullName>
    </submittedName>
</protein>
<dbReference type="PANTHER" id="PTHR33514">
    <property type="entry name" value="PROTEIN ABCI12, CHLOROPLASTIC"/>
    <property type="match status" value="1"/>
</dbReference>
<dbReference type="EMBL" id="JBHRYR010000002">
    <property type="protein sequence ID" value="MFC3852030.1"/>
    <property type="molecule type" value="Genomic_DNA"/>
</dbReference>
<gene>
    <name evidence="8" type="ORF">ACFOOG_04200</name>
</gene>
<organism evidence="8 9">
    <name type="scientific">Saccharospirillum mangrovi</name>
    <dbReference type="NCBI Taxonomy" id="2161747"/>
    <lineage>
        <taxon>Bacteria</taxon>
        <taxon>Pseudomonadati</taxon>
        <taxon>Pseudomonadota</taxon>
        <taxon>Gammaproteobacteria</taxon>
        <taxon>Oceanospirillales</taxon>
        <taxon>Saccharospirillaceae</taxon>
        <taxon>Saccharospirillum</taxon>
    </lineage>
</organism>
<evidence type="ECO:0000313" key="9">
    <source>
        <dbReference type="Proteomes" id="UP001595617"/>
    </source>
</evidence>
<sequence>MISLFLGQRTWLHGVPAGLKLVVLAASSVVLFPIQHAGWQALALSVVLALYMSAGPTALRQLRLMRPLIPLFALIFALQWWSFGWSVGLTLVLRMSTLVLLANLVTLTTRMDDMLAALRPVLLPLQWLGLSPDRLAFAVGLLVRFVPVLLAVLEQLLDTWRARGGNRQVWKLAIPLTIQSIRMADHVAEALAARGGITPSSQNKKSPEMRRQSSPSTPNT</sequence>
<comment type="caution">
    <text evidence="8">The sequence shown here is derived from an EMBL/GenBank/DDBJ whole genome shotgun (WGS) entry which is preliminary data.</text>
</comment>
<name>A0ABV7ZY18_9GAMM</name>
<evidence type="ECO:0000256" key="3">
    <source>
        <dbReference type="ARBA" id="ARBA00022692"/>
    </source>
</evidence>
<feature type="transmembrane region" description="Helical" evidence="7">
    <location>
        <begin position="71"/>
        <end position="93"/>
    </location>
</feature>
<comment type="subcellular location">
    <subcellularLocation>
        <location evidence="1">Membrane</location>
        <topology evidence="1">Multi-pass membrane protein</topology>
    </subcellularLocation>
</comment>
<accession>A0ABV7ZY18</accession>
<reference evidence="9" key="1">
    <citation type="journal article" date="2019" name="Int. J. Syst. Evol. Microbiol.">
        <title>The Global Catalogue of Microorganisms (GCM) 10K type strain sequencing project: providing services to taxonomists for standard genome sequencing and annotation.</title>
        <authorList>
            <consortium name="The Broad Institute Genomics Platform"/>
            <consortium name="The Broad Institute Genome Sequencing Center for Infectious Disease"/>
            <person name="Wu L."/>
            <person name="Ma J."/>
        </authorList>
    </citation>
    <scope>NUCLEOTIDE SEQUENCE [LARGE SCALE GENOMIC DNA]</scope>
    <source>
        <strain evidence="9">IBRC 10765</strain>
    </source>
</reference>
<dbReference type="Proteomes" id="UP001595617">
    <property type="component" value="Unassembled WGS sequence"/>
</dbReference>
<dbReference type="InterPro" id="IPR003339">
    <property type="entry name" value="ABC/ECF_trnsptr_transmembrane"/>
</dbReference>
<feature type="transmembrane region" description="Helical" evidence="7">
    <location>
        <begin position="135"/>
        <end position="153"/>
    </location>
</feature>
<evidence type="ECO:0000256" key="7">
    <source>
        <dbReference type="SAM" id="Phobius"/>
    </source>
</evidence>
<feature type="transmembrane region" description="Helical" evidence="7">
    <location>
        <begin position="12"/>
        <end position="32"/>
    </location>
</feature>
<proteinExistence type="inferred from homology"/>
<dbReference type="PANTHER" id="PTHR33514:SF13">
    <property type="entry name" value="PROTEIN ABCI12, CHLOROPLASTIC"/>
    <property type="match status" value="1"/>
</dbReference>
<dbReference type="Pfam" id="PF02361">
    <property type="entry name" value="CbiQ"/>
    <property type="match status" value="1"/>
</dbReference>
<feature type="region of interest" description="Disordered" evidence="6">
    <location>
        <begin position="196"/>
        <end position="220"/>
    </location>
</feature>
<evidence type="ECO:0000256" key="5">
    <source>
        <dbReference type="ARBA" id="ARBA00023136"/>
    </source>
</evidence>